<evidence type="ECO:0000313" key="5">
    <source>
        <dbReference type="EMBL" id="AWR95766.1"/>
    </source>
</evidence>
<reference evidence="5 6" key="1">
    <citation type="submission" date="2018-05" db="EMBL/GenBank/DDBJ databases">
        <title>Complete Genome Sequences of Extremely Thermoacidophilic, Metal-Mobilizing Type-Strain Members of the Archaeal Family Sulfolobaceae: Acidianus brierleyi DSM-1651T, Acidianus sulfidivorans DSM-18786T, Metallosphaera hakonensis DSM-7519T, and Metallosphaera prunae DSM-10039T.</title>
        <authorList>
            <person name="Counts J.A."/>
            <person name="Kelly R.M."/>
        </authorList>
    </citation>
    <scope>NUCLEOTIDE SEQUENCE [LARGE SCALE GENOMIC DNA]</scope>
    <source>
        <strain evidence="5 6">DSM 1651</strain>
    </source>
</reference>
<dbReference type="GO" id="GO:0016887">
    <property type="term" value="F:ATP hydrolysis activity"/>
    <property type="evidence" value="ECO:0007669"/>
    <property type="project" value="InterPro"/>
</dbReference>
<keyword evidence="2" id="KW-0547">Nucleotide-binding</keyword>
<name>A0A2U9IIF5_9CREN</name>
<dbReference type="InterPro" id="IPR003439">
    <property type="entry name" value="ABC_transporter-like_ATP-bd"/>
</dbReference>
<dbReference type="EMBL" id="CP029289">
    <property type="protein sequence ID" value="AWR95766.1"/>
    <property type="molecule type" value="Genomic_DNA"/>
</dbReference>
<dbReference type="SMART" id="SM00382">
    <property type="entry name" value="AAA"/>
    <property type="match status" value="1"/>
</dbReference>
<dbReference type="RefSeq" id="WP_110271644.1">
    <property type="nucleotide sequence ID" value="NZ_CP029289.2"/>
</dbReference>
<dbReference type="PANTHER" id="PTHR42939">
    <property type="entry name" value="ABC TRANSPORTER ATP-BINDING PROTEIN ALBC-RELATED"/>
    <property type="match status" value="1"/>
</dbReference>
<accession>A0A2U9IIF5</accession>
<dbReference type="KEGG" id="abri:DFR85_15455"/>
<dbReference type="PROSITE" id="PS50893">
    <property type="entry name" value="ABC_TRANSPORTER_2"/>
    <property type="match status" value="1"/>
</dbReference>
<keyword evidence="3 5" id="KW-0067">ATP-binding</keyword>
<gene>
    <name evidence="5" type="ORF">DFR85_15455</name>
</gene>
<dbReference type="PANTHER" id="PTHR42939:SF1">
    <property type="entry name" value="ABC TRANSPORTER ATP-BINDING PROTEIN ALBC-RELATED"/>
    <property type="match status" value="1"/>
</dbReference>
<sequence length="291" mass="32715">MIVIEARNLTKRFGDFEALHGLSFSIEEGSITAIVGPNGAGKSTLLRIISGLINRTSGKILVMGEDPWKSEYLPRKLSVILDKPFLPPFLTIEDIIKETVLEFNSSFSDAISLMDELNLSYFIKNKVKDLSTGTRQKVQIIFSLIKNPEIIVADEPTANLDIVSRFEVYNIFLKLRKKMNTTILISSHIAPELIAISTHLLGINNGILRYNGEVSKMIRKDLLEEFYIVVDNVERAVSVLRSFTIEVSGNQLKVRGNLMEIVSELIKEGIRIFYIRNSLLDKSVQGEIGWG</sequence>
<evidence type="ECO:0000313" key="6">
    <source>
        <dbReference type="Proteomes" id="UP000248044"/>
    </source>
</evidence>
<dbReference type="SUPFAM" id="SSF52540">
    <property type="entry name" value="P-loop containing nucleoside triphosphate hydrolases"/>
    <property type="match status" value="1"/>
</dbReference>
<evidence type="ECO:0000256" key="2">
    <source>
        <dbReference type="ARBA" id="ARBA00022741"/>
    </source>
</evidence>
<dbReference type="InterPro" id="IPR003593">
    <property type="entry name" value="AAA+_ATPase"/>
</dbReference>
<dbReference type="GeneID" id="36833581"/>
<dbReference type="AlphaFoldDB" id="A0A2U9IIF5"/>
<dbReference type="InterPro" id="IPR027417">
    <property type="entry name" value="P-loop_NTPase"/>
</dbReference>
<dbReference type="InterPro" id="IPR051782">
    <property type="entry name" value="ABC_Transporter_VariousFunc"/>
</dbReference>
<dbReference type="Proteomes" id="UP000248044">
    <property type="component" value="Chromosome"/>
</dbReference>
<dbReference type="Pfam" id="PF00005">
    <property type="entry name" value="ABC_tran"/>
    <property type="match status" value="1"/>
</dbReference>
<evidence type="ECO:0000259" key="4">
    <source>
        <dbReference type="PROSITE" id="PS50893"/>
    </source>
</evidence>
<proteinExistence type="predicted"/>
<evidence type="ECO:0000256" key="1">
    <source>
        <dbReference type="ARBA" id="ARBA00022448"/>
    </source>
</evidence>
<keyword evidence="1" id="KW-0813">Transport</keyword>
<feature type="domain" description="ABC transporter" evidence="4">
    <location>
        <begin position="4"/>
        <end position="230"/>
    </location>
</feature>
<evidence type="ECO:0000256" key="3">
    <source>
        <dbReference type="ARBA" id="ARBA00022840"/>
    </source>
</evidence>
<keyword evidence="6" id="KW-1185">Reference proteome</keyword>
<dbReference type="CDD" id="cd03230">
    <property type="entry name" value="ABC_DR_subfamily_A"/>
    <property type="match status" value="1"/>
</dbReference>
<protein>
    <submittedName>
        <fullName evidence="5">ABC transporter ATP-binding protein</fullName>
    </submittedName>
</protein>
<dbReference type="GO" id="GO:0005524">
    <property type="term" value="F:ATP binding"/>
    <property type="evidence" value="ECO:0007669"/>
    <property type="project" value="UniProtKB-KW"/>
</dbReference>
<organism evidence="5 6">
    <name type="scientific">Acidianus brierleyi</name>
    <dbReference type="NCBI Taxonomy" id="41673"/>
    <lineage>
        <taxon>Archaea</taxon>
        <taxon>Thermoproteota</taxon>
        <taxon>Thermoprotei</taxon>
        <taxon>Sulfolobales</taxon>
        <taxon>Sulfolobaceae</taxon>
        <taxon>Acidianus</taxon>
    </lineage>
</organism>
<dbReference type="OrthoDB" id="97750at2157"/>
<dbReference type="Gene3D" id="3.40.50.300">
    <property type="entry name" value="P-loop containing nucleotide triphosphate hydrolases"/>
    <property type="match status" value="1"/>
</dbReference>